<reference evidence="4" key="1">
    <citation type="submission" date="2017-02" db="UniProtKB">
        <authorList>
            <consortium name="WormBaseParasite"/>
        </authorList>
    </citation>
    <scope>IDENTIFICATION</scope>
</reference>
<name>A0A0N4T9I6_BRUPA</name>
<sequence length="65" mass="7692">MMLSCHSQQLLSLLPDCYCYCYCYCYYCLPNRYPRRGQGYDGPVIVVFFLSVRLQLFIGEFVLTK</sequence>
<protein>
    <submittedName>
        <fullName evidence="4">Ovule protein</fullName>
    </submittedName>
</protein>
<keyword evidence="1" id="KW-1133">Transmembrane helix</keyword>
<evidence type="ECO:0000313" key="2">
    <source>
        <dbReference type="EMBL" id="VDN86023.1"/>
    </source>
</evidence>
<evidence type="ECO:0000313" key="3">
    <source>
        <dbReference type="Proteomes" id="UP000278627"/>
    </source>
</evidence>
<evidence type="ECO:0000313" key="4">
    <source>
        <dbReference type="WBParaSite" id="BPAG_0000487301-mRNA-1"/>
    </source>
</evidence>
<feature type="transmembrane region" description="Helical" evidence="1">
    <location>
        <begin position="43"/>
        <end position="63"/>
    </location>
</feature>
<dbReference type="AlphaFoldDB" id="A0A0N4T9I6"/>
<keyword evidence="3" id="KW-1185">Reference proteome</keyword>
<organism evidence="4">
    <name type="scientific">Brugia pahangi</name>
    <name type="common">Filarial nematode worm</name>
    <dbReference type="NCBI Taxonomy" id="6280"/>
    <lineage>
        <taxon>Eukaryota</taxon>
        <taxon>Metazoa</taxon>
        <taxon>Ecdysozoa</taxon>
        <taxon>Nematoda</taxon>
        <taxon>Chromadorea</taxon>
        <taxon>Rhabditida</taxon>
        <taxon>Spirurina</taxon>
        <taxon>Spiruromorpha</taxon>
        <taxon>Filarioidea</taxon>
        <taxon>Onchocercidae</taxon>
        <taxon>Brugia</taxon>
    </lineage>
</organism>
<dbReference type="EMBL" id="UZAD01002780">
    <property type="protein sequence ID" value="VDN86023.1"/>
    <property type="molecule type" value="Genomic_DNA"/>
</dbReference>
<dbReference type="Proteomes" id="UP000278627">
    <property type="component" value="Unassembled WGS sequence"/>
</dbReference>
<keyword evidence="1" id="KW-0812">Transmembrane</keyword>
<reference evidence="2 3" key="2">
    <citation type="submission" date="2018-11" db="EMBL/GenBank/DDBJ databases">
        <authorList>
            <consortium name="Pathogen Informatics"/>
        </authorList>
    </citation>
    <scope>NUCLEOTIDE SEQUENCE [LARGE SCALE GENOMIC DNA]</scope>
</reference>
<proteinExistence type="predicted"/>
<keyword evidence="1" id="KW-0472">Membrane</keyword>
<accession>A0A0N4T9I6</accession>
<evidence type="ECO:0000256" key="1">
    <source>
        <dbReference type="SAM" id="Phobius"/>
    </source>
</evidence>
<dbReference type="WBParaSite" id="BPAG_0000487301-mRNA-1">
    <property type="protein sequence ID" value="BPAG_0000487301-mRNA-1"/>
    <property type="gene ID" value="BPAG_0000487301"/>
</dbReference>
<gene>
    <name evidence="2" type="ORF">BPAG_LOCUS4837</name>
</gene>